<feature type="transmembrane region" description="Helical" evidence="7">
    <location>
        <begin position="160"/>
        <end position="178"/>
    </location>
</feature>
<feature type="domain" description="ABC transporter" evidence="8">
    <location>
        <begin position="338"/>
        <end position="571"/>
    </location>
</feature>
<feature type="transmembrane region" description="Helical" evidence="7">
    <location>
        <begin position="130"/>
        <end position="154"/>
    </location>
</feature>
<dbReference type="RefSeq" id="WP_256944114.1">
    <property type="nucleotide sequence ID" value="NZ_JANHNZ010000001.1"/>
</dbReference>
<organism evidence="10 11">
    <name type="scientific">Granulicatella seriolae</name>
    <dbReference type="NCBI Taxonomy" id="2967226"/>
    <lineage>
        <taxon>Bacteria</taxon>
        <taxon>Bacillati</taxon>
        <taxon>Bacillota</taxon>
        <taxon>Bacilli</taxon>
        <taxon>Lactobacillales</taxon>
        <taxon>Carnobacteriaceae</taxon>
        <taxon>Granulicatella</taxon>
    </lineage>
</organism>
<dbReference type="InterPro" id="IPR003593">
    <property type="entry name" value="AAA+_ATPase"/>
</dbReference>
<dbReference type="EMBL" id="JANHNZ010000001">
    <property type="protein sequence ID" value="MCQ9208997.1"/>
    <property type="molecule type" value="Genomic_DNA"/>
</dbReference>
<dbReference type="InterPro" id="IPR011527">
    <property type="entry name" value="ABC1_TM_dom"/>
</dbReference>
<accession>A0ABT1WKW5</accession>
<dbReference type="InterPro" id="IPR027417">
    <property type="entry name" value="P-loop_NTPase"/>
</dbReference>
<dbReference type="SUPFAM" id="SSF90123">
    <property type="entry name" value="ABC transporter transmembrane region"/>
    <property type="match status" value="1"/>
</dbReference>
<evidence type="ECO:0000313" key="11">
    <source>
        <dbReference type="Proteomes" id="UP001059480"/>
    </source>
</evidence>
<protein>
    <submittedName>
        <fullName evidence="10">ABC transporter transmembrane domain-containing protein</fullName>
    </submittedName>
</protein>
<keyword evidence="5 7" id="KW-1133">Transmembrane helix</keyword>
<evidence type="ECO:0000256" key="6">
    <source>
        <dbReference type="ARBA" id="ARBA00023136"/>
    </source>
</evidence>
<dbReference type="InterPro" id="IPR003439">
    <property type="entry name" value="ABC_transporter-like_ATP-bd"/>
</dbReference>
<keyword evidence="11" id="KW-1185">Reference proteome</keyword>
<dbReference type="PANTHER" id="PTHR43394:SF1">
    <property type="entry name" value="ATP-BINDING CASSETTE SUB-FAMILY B MEMBER 10, MITOCHONDRIAL"/>
    <property type="match status" value="1"/>
</dbReference>
<evidence type="ECO:0000256" key="7">
    <source>
        <dbReference type="SAM" id="Phobius"/>
    </source>
</evidence>
<feature type="transmembrane region" description="Helical" evidence="7">
    <location>
        <begin position="58"/>
        <end position="77"/>
    </location>
</feature>
<dbReference type="CDD" id="cd18541">
    <property type="entry name" value="ABC_6TM_TmrB_like"/>
    <property type="match status" value="1"/>
</dbReference>
<keyword evidence="3" id="KW-0547">Nucleotide-binding</keyword>
<dbReference type="InterPro" id="IPR017871">
    <property type="entry name" value="ABC_transporter-like_CS"/>
</dbReference>
<name>A0ABT1WKW5_9LACT</name>
<dbReference type="InterPro" id="IPR036640">
    <property type="entry name" value="ABC1_TM_sf"/>
</dbReference>
<keyword evidence="6 7" id="KW-0472">Membrane</keyword>
<dbReference type="PROSITE" id="PS00211">
    <property type="entry name" value="ABC_TRANSPORTER_1"/>
    <property type="match status" value="1"/>
</dbReference>
<reference evidence="10" key="2">
    <citation type="journal article" date="2023" name="Curr. Microbiol.">
        <title>Granulicatella seriolae sp. nov., a Novel Facultative Anaerobe Isolated from Yellowtail Marine Fish.</title>
        <authorList>
            <person name="Lee M."/>
            <person name="Choi Y.J."/>
            <person name="Farooq A."/>
            <person name="Jeong J.B."/>
            <person name="Jung M.Y."/>
        </authorList>
    </citation>
    <scope>NUCLEOTIDE SEQUENCE</scope>
    <source>
        <strain evidence="10">S8</strain>
    </source>
</reference>
<dbReference type="SUPFAM" id="SSF52540">
    <property type="entry name" value="P-loop containing nucleoside triphosphate hydrolases"/>
    <property type="match status" value="1"/>
</dbReference>
<feature type="domain" description="ABC transmembrane type-1" evidence="9">
    <location>
        <begin position="20"/>
        <end position="303"/>
    </location>
</feature>
<dbReference type="PANTHER" id="PTHR43394">
    <property type="entry name" value="ATP-DEPENDENT PERMEASE MDL1, MITOCHONDRIAL"/>
    <property type="match status" value="1"/>
</dbReference>
<dbReference type="PROSITE" id="PS50893">
    <property type="entry name" value="ABC_TRANSPORTER_2"/>
    <property type="match status" value="1"/>
</dbReference>
<keyword evidence="4" id="KW-0067">ATP-binding</keyword>
<dbReference type="PROSITE" id="PS50929">
    <property type="entry name" value="ABC_TM1F"/>
    <property type="match status" value="1"/>
</dbReference>
<comment type="caution">
    <text evidence="10">The sequence shown here is derived from an EMBL/GenBank/DDBJ whole genome shotgun (WGS) entry which is preliminary data.</text>
</comment>
<evidence type="ECO:0000256" key="2">
    <source>
        <dbReference type="ARBA" id="ARBA00022692"/>
    </source>
</evidence>
<dbReference type="SMART" id="SM00382">
    <property type="entry name" value="AAA"/>
    <property type="match status" value="1"/>
</dbReference>
<evidence type="ECO:0000256" key="3">
    <source>
        <dbReference type="ARBA" id="ARBA00022741"/>
    </source>
</evidence>
<dbReference type="Gene3D" id="1.20.1560.10">
    <property type="entry name" value="ABC transporter type 1, transmembrane domain"/>
    <property type="match status" value="1"/>
</dbReference>
<gene>
    <name evidence="10" type="ORF">NPA36_00250</name>
</gene>
<evidence type="ECO:0000256" key="5">
    <source>
        <dbReference type="ARBA" id="ARBA00022989"/>
    </source>
</evidence>
<evidence type="ECO:0000313" key="10">
    <source>
        <dbReference type="EMBL" id="MCQ9208997.1"/>
    </source>
</evidence>
<proteinExistence type="predicted"/>
<feature type="transmembrane region" description="Helical" evidence="7">
    <location>
        <begin position="248"/>
        <end position="274"/>
    </location>
</feature>
<evidence type="ECO:0000259" key="9">
    <source>
        <dbReference type="PROSITE" id="PS50929"/>
    </source>
</evidence>
<feature type="transmembrane region" description="Helical" evidence="7">
    <location>
        <begin position="280"/>
        <end position="301"/>
    </location>
</feature>
<dbReference type="Proteomes" id="UP001059480">
    <property type="component" value="Unassembled WGS sequence"/>
</dbReference>
<dbReference type="InterPro" id="IPR039421">
    <property type="entry name" value="Type_1_exporter"/>
</dbReference>
<evidence type="ECO:0000256" key="4">
    <source>
        <dbReference type="ARBA" id="ARBA00022840"/>
    </source>
</evidence>
<feature type="transmembrane region" description="Helical" evidence="7">
    <location>
        <begin position="20"/>
        <end position="38"/>
    </location>
</feature>
<sequence length="584" mass="65335">MAIFKKLSWFFKQEKKQYGIGITLLVLVALLQVANPWMMGKLIDEIADQSITMNSMVFWLSLMLGSAVGQYVFRYLWRVNIFGTSVKLEKILRERLFHHFTQMDTVFFHQHRTGDLMAHATNDLNAVRQVAAAGILTFADSLTTGGLTLISMAVVVDWKLTLLVVLPLPLLILVSRILGTRMHAQFKQAQKAFSTLNNKTQESISGVKVIKTFGEEEKDVEHFKTITKEVVDANKKVFKIDALFNPAINLILGITFALTIIFGGNFVVTGVISIGQLVSFISYIGMMTWPMLAVGSLFNVLERGSASYDRIEQLLSQESSIYEADHPVDQALTGDLTVSIQSFTYPGATIPVVEDLDFTLKQGETLGIVGKTGSGKSTIFKLLLREYDNYQGSIVYNNIAVKDYMLDTYLKGIGYVPQDNFLFSTTISENIRFANLDYSMEEVHSVAKMTAIHSDILDFPQGYETLVGERGVSLSGGQKQRISIARALITRPELLIMDDSLSAVDAKTEEKILSNLKEFRSGKTTIISAHRISSVMHANEIIVMDQGRIVERGNHQELLSLNGWYKEMYDKQQLELKLDGEGID</sequence>
<reference evidence="10" key="1">
    <citation type="submission" date="2022-07" db="EMBL/GenBank/DDBJ databases">
        <authorList>
            <person name="Jung M.-Y."/>
            <person name="Lee M."/>
        </authorList>
    </citation>
    <scope>NUCLEOTIDE SEQUENCE</scope>
    <source>
        <strain evidence="10">S8</strain>
    </source>
</reference>
<keyword evidence="2 7" id="KW-0812">Transmembrane</keyword>
<evidence type="ECO:0000256" key="1">
    <source>
        <dbReference type="ARBA" id="ARBA00004651"/>
    </source>
</evidence>
<reference evidence="10" key="3">
    <citation type="journal article" date="2023" name="Microbiol. Resour. Announc.">
        <title>Draft Genome Sequence of Granulicatella sp. Strain S8, Isolated from a Marine Fish, Seriola quinqueradiata.</title>
        <authorList>
            <person name="Lee M."/>
            <person name="Farooq A."/>
            <person name="Jeong J.B."/>
            <person name="Jung M.Y."/>
        </authorList>
    </citation>
    <scope>NUCLEOTIDE SEQUENCE</scope>
    <source>
        <strain evidence="10">S8</strain>
    </source>
</reference>
<dbReference type="Pfam" id="PF00664">
    <property type="entry name" value="ABC_membrane"/>
    <property type="match status" value="1"/>
</dbReference>
<evidence type="ECO:0000259" key="8">
    <source>
        <dbReference type="PROSITE" id="PS50893"/>
    </source>
</evidence>
<dbReference type="Pfam" id="PF00005">
    <property type="entry name" value="ABC_tran"/>
    <property type="match status" value="1"/>
</dbReference>
<comment type="subcellular location">
    <subcellularLocation>
        <location evidence="1">Cell membrane</location>
        <topology evidence="1">Multi-pass membrane protein</topology>
    </subcellularLocation>
</comment>
<dbReference type="Gene3D" id="3.40.50.300">
    <property type="entry name" value="P-loop containing nucleotide triphosphate hydrolases"/>
    <property type="match status" value="1"/>
</dbReference>